<evidence type="ECO:0000256" key="10">
    <source>
        <dbReference type="ARBA" id="ARBA00023319"/>
    </source>
</evidence>
<keyword evidence="15" id="KW-0472">Membrane</keyword>
<keyword evidence="4 16" id="KW-0732">Signal</keyword>
<dbReference type="SUPFAM" id="SSF48726">
    <property type="entry name" value="Immunoglobulin"/>
    <property type="match status" value="3"/>
</dbReference>
<comment type="function">
    <text evidence="13">Counteracts the antiviral effects of host IFN-alpha/beta and key IFN-inducible proteins involved in viral RNA degradation suxh as host OAS1. Acts as a soluble IFN-alpha receptor and thus inhibits the interaction between host IFN-alpha and its receptor.</text>
</comment>
<feature type="signal peptide" evidence="16">
    <location>
        <begin position="1"/>
        <end position="25"/>
    </location>
</feature>
<dbReference type="EMBL" id="JAFJMO010000015">
    <property type="protein sequence ID" value="KAJ8255750.1"/>
    <property type="molecule type" value="Genomic_DNA"/>
</dbReference>
<dbReference type="PROSITE" id="PS50835">
    <property type="entry name" value="IG_LIKE"/>
    <property type="match status" value="2"/>
</dbReference>
<dbReference type="AlphaFoldDB" id="A0A9Q1D1A0"/>
<keyword evidence="7" id="KW-1015">Disulfide bond</keyword>
<dbReference type="FunFam" id="2.60.40.10:FF:000188">
    <property type="entry name" value="Interleukin-1 receptor accessory protein-like 1"/>
    <property type="match status" value="1"/>
</dbReference>
<evidence type="ECO:0000256" key="3">
    <source>
        <dbReference type="ARBA" id="ARBA00022632"/>
    </source>
</evidence>
<dbReference type="InterPro" id="IPR036179">
    <property type="entry name" value="Ig-like_dom_sf"/>
</dbReference>
<feature type="chain" id="PRO_5040338771" description="Soluble interferon alpha/beta receptor OPG204" evidence="16">
    <location>
        <begin position="26"/>
        <end position="445"/>
    </location>
</feature>
<evidence type="ECO:0000256" key="7">
    <source>
        <dbReference type="ARBA" id="ARBA00023157"/>
    </source>
</evidence>
<keyword evidence="19" id="KW-1185">Reference proteome</keyword>
<comment type="similarity">
    <text evidence="1">Belongs to the interleukin-1 receptor family.</text>
</comment>
<evidence type="ECO:0000256" key="1">
    <source>
        <dbReference type="ARBA" id="ARBA00009752"/>
    </source>
</evidence>
<dbReference type="InterPro" id="IPR015621">
    <property type="entry name" value="IL-1_rcpt_fam"/>
</dbReference>
<evidence type="ECO:0000256" key="13">
    <source>
        <dbReference type="ARBA" id="ARBA00045444"/>
    </source>
</evidence>
<evidence type="ECO:0000256" key="15">
    <source>
        <dbReference type="SAM" id="Phobius"/>
    </source>
</evidence>
<organism evidence="18 19">
    <name type="scientific">Conger conger</name>
    <name type="common">Conger eel</name>
    <name type="synonym">Muraena conger</name>
    <dbReference type="NCBI Taxonomy" id="82655"/>
    <lineage>
        <taxon>Eukaryota</taxon>
        <taxon>Metazoa</taxon>
        <taxon>Chordata</taxon>
        <taxon>Craniata</taxon>
        <taxon>Vertebrata</taxon>
        <taxon>Euteleostomi</taxon>
        <taxon>Actinopterygii</taxon>
        <taxon>Neopterygii</taxon>
        <taxon>Teleostei</taxon>
        <taxon>Anguilliformes</taxon>
        <taxon>Congridae</taxon>
        <taxon>Conger</taxon>
    </lineage>
</organism>
<comment type="caution">
    <text evidence="18">The sequence shown here is derived from an EMBL/GenBank/DDBJ whole genome shotgun (WGS) entry which is preliminary data.</text>
</comment>
<dbReference type="OrthoDB" id="9881731at2759"/>
<dbReference type="SMART" id="SM00409">
    <property type="entry name" value="IG"/>
    <property type="match status" value="3"/>
</dbReference>
<protein>
    <recommendedName>
        <fullName evidence="12">Soluble interferon alpha/beta receptor OPG204</fullName>
    </recommendedName>
</protein>
<keyword evidence="10" id="KW-0393">Immunoglobulin domain</keyword>
<dbReference type="Pfam" id="PF00047">
    <property type="entry name" value="ig"/>
    <property type="match status" value="1"/>
</dbReference>
<evidence type="ECO:0000256" key="14">
    <source>
        <dbReference type="SAM" id="MobiDB-lite"/>
    </source>
</evidence>
<dbReference type="InterPro" id="IPR007110">
    <property type="entry name" value="Ig-like_dom"/>
</dbReference>
<accession>A0A9Q1D1A0</accession>
<evidence type="ECO:0000256" key="5">
    <source>
        <dbReference type="ARBA" id="ARBA00022737"/>
    </source>
</evidence>
<dbReference type="InterPro" id="IPR013783">
    <property type="entry name" value="Ig-like_fold"/>
</dbReference>
<dbReference type="PANTHER" id="PTHR11890">
    <property type="entry name" value="INTERLEUKIN-1 RECEPTOR FAMILY MEMBER"/>
    <property type="match status" value="1"/>
</dbReference>
<evidence type="ECO:0000256" key="6">
    <source>
        <dbReference type="ARBA" id="ARBA00022830"/>
    </source>
</evidence>
<keyword evidence="8" id="KW-0325">Glycoprotein</keyword>
<dbReference type="InterPro" id="IPR003599">
    <property type="entry name" value="Ig_sub"/>
</dbReference>
<name>A0A9Q1D1A0_CONCO</name>
<keyword evidence="6" id="KW-1114">Inhibition of host interferon signaling pathway by virus</keyword>
<keyword evidence="15" id="KW-0812">Transmembrane</keyword>
<dbReference type="Gene3D" id="2.60.40.10">
    <property type="entry name" value="Immunoglobulins"/>
    <property type="match status" value="3"/>
</dbReference>
<evidence type="ECO:0000256" key="4">
    <source>
        <dbReference type="ARBA" id="ARBA00022729"/>
    </source>
</evidence>
<feature type="domain" description="Ig-like" evidence="17">
    <location>
        <begin position="141"/>
        <end position="229"/>
    </location>
</feature>
<dbReference type="PANTHER" id="PTHR11890:SF44">
    <property type="entry name" value="X-LINKED INTERLEUKIN-1 RECEPTOR ACCESSORY PROTEIN-LIKE 2"/>
    <property type="match status" value="1"/>
</dbReference>
<keyword evidence="15" id="KW-1133">Transmembrane helix</keyword>
<dbReference type="Proteomes" id="UP001152803">
    <property type="component" value="Unassembled WGS sequence"/>
</dbReference>
<keyword evidence="6" id="KW-0945">Host-virus interaction</keyword>
<reference evidence="18" key="1">
    <citation type="journal article" date="2023" name="Science">
        <title>Genome structures resolve the early diversification of teleost fishes.</title>
        <authorList>
            <person name="Parey E."/>
            <person name="Louis A."/>
            <person name="Montfort J."/>
            <person name="Bouchez O."/>
            <person name="Roques C."/>
            <person name="Iampietro C."/>
            <person name="Lluch J."/>
            <person name="Castinel A."/>
            <person name="Donnadieu C."/>
            <person name="Desvignes T."/>
            <person name="Floi Bucao C."/>
            <person name="Jouanno E."/>
            <person name="Wen M."/>
            <person name="Mejri S."/>
            <person name="Dirks R."/>
            <person name="Jansen H."/>
            <person name="Henkel C."/>
            <person name="Chen W.J."/>
            <person name="Zahm M."/>
            <person name="Cabau C."/>
            <person name="Klopp C."/>
            <person name="Thompson A.W."/>
            <person name="Robinson-Rechavi M."/>
            <person name="Braasch I."/>
            <person name="Lecointre G."/>
            <person name="Bobe J."/>
            <person name="Postlethwait J.H."/>
            <person name="Berthelot C."/>
            <person name="Roest Crollius H."/>
            <person name="Guiguen Y."/>
        </authorList>
    </citation>
    <scope>NUCLEOTIDE SEQUENCE</scope>
    <source>
        <strain evidence="18">Concon-B</strain>
    </source>
</reference>
<evidence type="ECO:0000313" key="18">
    <source>
        <dbReference type="EMBL" id="KAJ8255750.1"/>
    </source>
</evidence>
<evidence type="ECO:0000256" key="9">
    <source>
        <dbReference type="ARBA" id="ARBA00023258"/>
    </source>
</evidence>
<evidence type="ECO:0000256" key="8">
    <source>
        <dbReference type="ARBA" id="ARBA00023180"/>
    </source>
</evidence>
<gene>
    <name evidence="18" type="ORF">COCON_G00196140</name>
</gene>
<keyword evidence="2" id="KW-0244">Early protein</keyword>
<feature type="region of interest" description="Disordered" evidence="14">
    <location>
        <begin position="243"/>
        <end position="277"/>
    </location>
</feature>
<evidence type="ECO:0000259" key="17">
    <source>
        <dbReference type="PROSITE" id="PS50835"/>
    </source>
</evidence>
<keyword evidence="9" id="KW-0922">Interferon antiviral system evasion</keyword>
<evidence type="ECO:0000256" key="2">
    <source>
        <dbReference type="ARBA" id="ARBA00022518"/>
    </source>
</evidence>
<evidence type="ECO:0000256" key="12">
    <source>
        <dbReference type="ARBA" id="ARBA00041012"/>
    </source>
</evidence>
<feature type="domain" description="Ig-like" evidence="17">
    <location>
        <begin position="289"/>
        <end position="398"/>
    </location>
</feature>
<evidence type="ECO:0000256" key="16">
    <source>
        <dbReference type="SAM" id="SignalP"/>
    </source>
</evidence>
<dbReference type="InterPro" id="IPR013151">
    <property type="entry name" value="Immunoglobulin_dom"/>
</dbReference>
<evidence type="ECO:0000256" key="11">
    <source>
        <dbReference type="ARBA" id="ARBA00038761"/>
    </source>
</evidence>
<proteinExistence type="inferred from homology"/>
<evidence type="ECO:0000313" key="19">
    <source>
        <dbReference type="Proteomes" id="UP001152803"/>
    </source>
</evidence>
<keyword evidence="5" id="KW-0677">Repeat</keyword>
<keyword evidence="3" id="KW-1090">Inhibition of host innate immune response by virus</keyword>
<feature type="transmembrane region" description="Helical" evidence="15">
    <location>
        <begin position="401"/>
        <end position="424"/>
    </location>
</feature>
<keyword evidence="6" id="KW-0899">Viral immunoevasion</keyword>
<sequence length="445" mass="49306">MVLRGEFALVVISLTLLVSINMVGASSIPMRGGCFRLSSEIPVFRLQGEAVVLRCSFLERYLFRQGFSQDEGAMRYLRVDGAGREDSIPMAEGLRVQEQTRRLWFLPAQAADSGTYSCVFRNASYCCASNITLQVYEARQPHLDNISYPMFAFHGRNMKLSCHHINEFNISGNLKWYKEATAIALSTNRTRYHRETNTSLTIQNVATTDEGTYTCRLQIVFNTTEYTVSRVIKLSVRAPERRGTLPSVKPTASLPSVKPTASLPSVKPTASLPSVKPSHSSVKLERLRPKIIAPVNGTIFQTAFGSGLLMMCAVSSGNQSADSTEVTWLLNGQTVSESFLGGRVLLGEKRVTAADGVNYIELRLIFLEVSEEDTMAEIKCVAQNPRGREEVVVQVRLGDSLFTWLIVAAAGTICFLTVVCLILCQLLKSKQKVKDYILARQDSTF</sequence>
<comment type="subunit">
    <text evidence="11">Interacts with host IFNA1.</text>
</comment>